<evidence type="ECO:0000256" key="1">
    <source>
        <dbReference type="SAM" id="Phobius"/>
    </source>
</evidence>
<feature type="transmembrane region" description="Helical" evidence="1">
    <location>
        <begin position="52"/>
        <end position="70"/>
    </location>
</feature>
<keyword evidence="1" id="KW-0472">Membrane</keyword>
<accession>A0A1S6U8U9</accession>
<dbReference type="RefSeq" id="WP_078423699.1">
    <property type="nucleotide sequence ID" value="NZ_CP017018.1"/>
</dbReference>
<keyword evidence="1" id="KW-0812">Transmembrane</keyword>
<keyword evidence="1" id="KW-1133">Transmembrane helix</keyword>
<dbReference type="GeneID" id="56566964"/>
<evidence type="ECO:0000313" key="2">
    <source>
        <dbReference type="EMBL" id="AQW88166.1"/>
    </source>
</evidence>
<protein>
    <submittedName>
        <fullName evidence="2">Uncharacterized protein</fullName>
    </submittedName>
</protein>
<name>A0A1S6U8U9_9BACT</name>
<dbReference type="AlphaFoldDB" id="A0A1S6U8U9"/>
<feature type="transmembrane region" description="Helical" evidence="1">
    <location>
        <begin position="76"/>
        <end position="95"/>
    </location>
</feature>
<gene>
    <name evidence="2" type="ORF">CPIN18021_1373</name>
</gene>
<organism evidence="2 3">
    <name type="scientific">Campylobacter pinnipediorum subsp. caledonicus</name>
    <dbReference type="NCBI Taxonomy" id="1874362"/>
    <lineage>
        <taxon>Bacteria</taxon>
        <taxon>Pseudomonadati</taxon>
        <taxon>Campylobacterota</taxon>
        <taxon>Epsilonproteobacteria</taxon>
        <taxon>Campylobacterales</taxon>
        <taxon>Campylobacteraceae</taxon>
        <taxon>Campylobacter</taxon>
    </lineage>
</organism>
<sequence length="100" mass="10304">MNNTNLSKISQMSTTRLPLDHFVSGALASTIATLVLESNKNSQLSNIDVKKLLKNGAIAGIAAASAIYAANSIAKGKYLEAGFGLVAGVSGALLIEKTLK</sequence>
<reference evidence="3" key="1">
    <citation type="submission" date="2016-09" db="EMBL/GenBank/DDBJ databases">
        <title>Comparative genomics of the Campylobacter concisus group.</title>
        <authorList>
            <person name="Miller W.G."/>
            <person name="Yee E."/>
            <person name="Chapman M.H."/>
            <person name="Huynh S."/>
            <person name="Bono J.L."/>
            <person name="On S.L.W."/>
            <person name="StLeger J."/>
            <person name="Foster G."/>
            <person name="Parker C.T."/>
        </authorList>
    </citation>
    <scope>NUCLEOTIDE SEQUENCE [LARGE SCALE GENOMIC DNA]</scope>
    <source>
        <strain evidence="3">RM18021</strain>
    </source>
</reference>
<dbReference type="KEGG" id="cpin:CPIN18020_1324"/>
<keyword evidence="3" id="KW-1185">Reference proteome</keyword>
<dbReference type="Proteomes" id="UP000190868">
    <property type="component" value="Chromosome"/>
</dbReference>
<evidence type="ECO:0000313" key="3">
    <source>
        <dbReference type="Proteomes" id="UP000190868"/>
    </source>
</evidence>
<dbReference type="EMBL" id="CP017258">
    <property type="protein sequence ID" value="AQW88166.1"/>
    <property type="molecule type" value="Genomic_DNA"/>
</dbReference>
<proteinExistence type="predicted"/>